<dbReference type="GO" id="GO:0098632">
    <property type="term" value="F:cell-cell adhesion mediator activity"/>
    <property type="evidence" value="ECO:0007669"/>
    <property type="project" value="TreeGrafter"/>
</dbReference>
<dbReference type="PROSITE" id="PS50835">
    <property type="entry name" value="IG_LIKE"/>
    <property type="match status" value="1"/>
</dbReference>
<dbReference type="STRING" id="38654.A0A3Q0HJF2"/>
<dbReference type="GeneID" id="102369330"/>
<evidence type="ECO:0000256" key="8">
    <source>
        <dbReference type="SAM" id="MobiDB-lite"/>
    </source>
</evidence>
<dbReference type="GO" id="GO:0007156">
    <property type="term" value="P:homophilic cell adhesion via plasma membrane adhesion molecules"/>
    <property type="evidence" value="ECO:0007669"/>
    <property type="project" value="TreeGrafter"/>
</dbReference>
<dbReference type="Pfam" id="PF07686">
    <property type="entry name" value="V-set"/>
    <property type="match status" value="1"/>
</dbReference>
<evidence type="ECO:0000256" key="2">
    <source>
        <dbReference type="ARBA" id="ARBA00022692"/>
    </source>
</evidence>
<sequence>MPFCPALPSGSSPGPERGTEDCCGNEGAAETGLQRAPLLRQPLPARMMLPGQKELIAMGSGFPRQSGRTYNLAGRFLHQICLSSALLEMHVGNVSVSSVRGQQVVLPVWYKSSSQKKPYILWVFERPGASRLQILTYINGIIKVEDTSLKHRIGFVHPVPHFNVSIFINNTQEVDSGQYVCTVNVEDDSAIDGKNIGLINLTVLVPPSAPTCQIHGSPYVGGNITMSCKSPYGKPIPKYRWERTAPTAQHFIEPFQDPISGNLMLKNLSREMSGTYICTAKNNAGISKCNITLEVNSYNNAAVIAGAVVGCLIGIGLITVCILQFFVCRKKKKNTQEEMANEIKEDAVAPKTLSWAKGSGSDTVSKNGTLSSVNTTRDHKLYMSKPVSDTASIITAAGSTVGYKPQYTTLRSGTLTPTPSLSSQSLPLYFPPVMNGNHYQNTVPSNRNALHRTNGPQLQPPQQEPAVPQGLTTSTLARMGAVPVMVPAQSHAGSLV</sequence>
<dbReference type="AlphaFoldDB" id="A0A3Q0HJF2"/>
<evidence type="ECO:0000259" key="10">
    <source>
        <dbReference type="PROSITE" id="PS50835"/>
    </source>
</evidence>
<evidence type="ECO:0000256" key="9">
    <source>
        <dbReference type="SAM" id="Phobius"/>
    </source>
</evidence>
<feature type="region of interest" description="Disordered" evidence="8">
    <location>
        <begin position="445"/>
        <end position="468"/>
    </location>
</feature>
<evidence type="ECO:0000256" key="6">
    <source>
        <dbReference type="ARBA" id="ARBA00023157"/>
    </source>
</evidence>
<keyword evidence="4 9" id="KW-1133">Transmembrane helix</keyword>
<keyword evidence="7" id="KW-0393">Immunoglobulin domain</keyword>
<feature type="region of interest" description="Disordered" evidence="8">
    <location>
        <begin position="1"/>
        <end position="27"/>
    </location>
</feature>
<evidence type="ECO:0000256" key="7">
    <source>
        <dbReference type="ARBA" id="ARBA00023319"/>
    </source>
</evidence>
<dbReference type="Pfam" id="PF13927">
    <property type="entry name" value="Ig_3"/>
    <property type="match status" value="1"/>
</dbReference>
<dbReference type="InterPro" id="IPR042757">
    <property type="entry name" value="ESAM"/>
</dbReference>
<dbReference type="InParanoid" id="A0A3Q0HJF2"/>
<feature type="transmembrane region" description="Helical" evidence="9">
    <location>
        <begin position="301"/>
        <end position="327"/>
    </location>
</feature>
<dbReference type="SUPFAM" id="SSF48726">
    <property type="entry name" value="Immunoglobulin"/>
    <property type="match status" value="2"/>
</dbReference>
<keyword evidence="3" id="KW-0732">Signal</keyword>
<dbReference type="GO" id="GO:0005886">
    <property type="term" value="C:plasma membrane"/>
    <property type="evidence" value="ECO:0007669"/>
    <property type="project" value="TreeGrafter"/>
</dbReference>
<evidence type="ECO:0000256" key="1">
    <source>
        <dbReference type="ARBA" id="ARBA00004479"/>
    </source>
</evidence>
<dbReference type="Proteomes" id="UP000189705">
    <property type="component" value="Unplaced"/>
</dbReference>
<keyword evidence="5 9" id="KW-0472">Membrane</keyword>
<dbReference type="RefSeq" id="XP_025072096.1">
    <property type="nucleotide sequence ID" value="XM_025216311.1"/>
</dbReference>
<dbReference type="FunFam" id="2.60.40.10:FF:000095">
    <property type="entry name" value="immunoglobulin superfamily member 11 isoform X1"/>
    <property type="match status" value="1"/>
</dbReference>
<name>A0A3Q0HJF2_ALLSI</name>
<proteinExistence type="predicted"/>
<accession>A0A3Q0HJF2</accession>
<dbReference type="SMART" id="SM00409">
    <property type="entry name" value="IG"/>
    <property type="match status" value="2"/>
</dbReference>
<dbReference type="InterPro" id="IPR036179">
    <property type="entry name" value="Ig-like_dom_sf"/>
</dbReference>
<comment type="subcellular location">
    <subcellularLocation>
        <location evidence="1">Membrane</location>
        <topology evidence="1">Single-pass type I membrane protein</topology>
    </subcellularLocation>
</comment>
<dbReference type="InterPro" id="IPR013106">
    <property type="entry name" value="Ig_V-set"/>
</dbReference>
<feature type="domain" description="Ig-like" evidence="10">
    <location>
        <begin position="207"/>
        <end position="294"/>
    </location>
</feature>
<organism evidence="11 12">
    <name type="scientific">Alligator sinensis</name>
    <name type="common">Chinese alligator</name>
    <dbReference type="NCBI Taxonomy" id="38654"/>
    <lineage>
        <taxon>Eukaryota</taxon>
        <taxon>Metazoa</taxon>
        <taxon>Chordata</taxon>
        <taxon>Craniata</taxon>
        <taxon>Vertebrata</taxon>
        <taxon>Euteleostomi</taxon>
        <taxon>Archelosauria</taxon>
        <taxon>Archosauria</taxon>
        <taxon>Crocodylia</taxon>
        <taxon>Alligatoridae</taxon>
        <taxon>Alligatorinae</taxon>
        <taxon>Alligator</taxon>
    </lineage>
</organism>
<keyword evidence="6" id="KW-1015">Disulfide bond</keyword>
<evidence type="ECO:0000256" key="5">
    <source>
        <dbReference type="ARBA" id="ARBA00023136"/>
    </source>
</evidence>
<protein>
    <submittedName>
        <fullName evidence="12">Endothelial cell-selective adhesion molecule isoform X1</fullName>
    </submittedName>
</protein>
<keyword evidence="2 9" id="KW-0812">Transmembrane</keyword>
<evidence type="ECO:0000256" key="3">
    <source>
        <dbReference type="ARBA" id="ARBA00022729"/>
    </source>
</evidence>
<evidence type="ECO:0000256" key="4">
    <source>
        <dbReference type="ARBA" id="ARBA00022989"/>
    </source>
</evidence>
<dbReference type="GO" id="GO:0005912">
    <property type="term" value="C:adherens junction"/>
    <property type="evidence" value="ECO:0007669"/>
    <property type="project" value="TreeGrafter"/>
</dbReference>
<evidence type="ECO:0000313" key="11">
    <source>
        <dbReference type="Proteomes" id="UP000189705"/>
    </source>
</evidence>
<dbReference type="PANTHER" id="PTHR44549:SF1">
    <property type="entry name" value="ENDOTHELIAL CELL-SELECTIVE ADHESION MOLECULE"/>
    <property type="match status" value="1"/>
</dbReference>
<dbReference type="CTD" id="90952"/>
<dbReference type="Gene3D" id="2.60.40.10">
    <property type="entry name" value="Immunoglobulins"/>
    <property type="match status" value="2"/>
</dbReference>
<dbReference type="InterPro" id="IPR013783">
    <property type="entry name" value="Ig-like_fold"/>
</dbReference>
<gene>
    <name evidence="12" type="primary">ESAM</name>
</gene>
<evidence type="ECO:0000313" key="12">
    <source>
        <dbReference type="RefSeq" id="XP_025072096.1"/>
    </source>
</evidence>
<keyword evidence="11" id="KW-1185">Reference proteome</keyword>
<dbReference type="InterPro" id="IPR003599">
    <property type="entry name" value="Ig_sub"/>
</dbReference>
<dbReference type="PANTHER" id="PTHR44549">
    <property type="entry name" value="ENDOTHELIAL CELL-SELECTIVE ADHESION MOLECULE"/>
    <property type="match status" value="1"/>
</dbReference>
<reference evidence="12" key="1">
    <citation type="submission" date="2025-08" db="UniProtKB">
        <authorList>
            <consortium name="RefSeq"/>
        </authorList>
    </citation>
    <scope>IDENTIFICATION</scope>
</reference>
<dbReference type="InterPro" id="IPR007110">
    <property type="entry name" value="Ig-like_dom"/>
</dbReference>